<organism evidence="2 3">
    <name type="scientific">Parafrankia colletiae</name>
    <dbReference type="NCBI Taxonomy" id="573497"/>
    <lineage>
        <taxon>Bacteria</taxon>
        <taxon>Bacillati</taxon>
        <taxon>Actinomycetota</taxon>
        <taxon>Actinomycetes</taxon>
        <taxon>Frankiales</taxon>
        <taxon>Frankiaceae</taxon>
        <taxon>Parafrankia</taxon>
    </lineage>
</organism>
<dbReference type="NCBIfam" id="TIGR02246">
    <property type="entry name" value="SgcJ/EcaC family oxidoreductase"/>
    <property type="match status" value="1"/>
</dbReference>
<dbReference type="InterPro" id="IPR037401">
    <property type="entry name" value="SnoaL-like"/>
</dbReference>
<dbReference type="CDD" id="cd00531">
    <property type="entry name" value="NTF2_like"/>
    <property type="match status" value="1"/>
</dbReference>
<dbReference type="EMBL" id="MBLM01000125">
    <property type="protein sequence ID" value="OHV34957.1"/>
    <property type="molecule type" value="Genomic_DNA"/>
</dbReference>
<dbReference type="Gene3D" id="3.10.450.50">
    <property type="match status" value="1"/>
</dbReference>
<proteinExistence type="predicted"/>
<evidence type="ECO:0000313" key="3">
    <source>
        <dbReference type="Proteomes" id="UP000179627"/>
    </source>
</evidence>
<name>A0A1S1QMM7_9ACTN</name>
<accession>A0A1S1QMM7</accession>
<reference evidence="3" key="1">
    <citation type="submission" date="2016-07" db="EMBL/GenBank/DDBJ databases">
        <title>Sequence Frankia sp. strain CcI1.17.</title>
        <authorList>
            <person name="Ghodhbane-Gtari F."/>
            <person name="Swanson E."/>
            <person name="Gueddou A."/>
            <person name="Morris K."/>
            <person name="Hezbri K."/>
            <person name="Ktari A."/>
            <person name="Nouioui I."/>
            <person name="Abebe-Akele F."/>
            <person name="Simpson S."/>
            <person name="Thomas K."/>
            <person name="Gtari M."/>
            <person name="Tisa L.S."/>
            <person name="Hurst S."/>
        </authorList>
    </citation>
    <scope>NUCLEOTIDE SEQUENCE [LARGE SCALE GENOMIC DNA]</scope>
    <source>
        <strain evidence="3">Cc1.17</strain>
    </source>
</reference>
<evidence type="ECO:0000313" key="2">
    <source>
        <dbReference type="EMBL" id="OHV34957.1"/>
    </source>
</evidence>
<dbReference type="SUPFAM" id="SSF54427">
    <property type="entry name" value="NTF2-like"/>
    <property type="match status" value="1"/>
</dbReference>
<feature type="domain" description="SnoaL-like" evidence="1">
    <location>
        <begin position="2"/>
        <end position="121"/>
    </location>
</feature>
<evidence type="ECO:0000259" key="1">
    <source>
        <dbReference type="Pfam" id="PF13577"/>
    </source>
</evidence>
<sequence length="139" mass="15269">MADIEAVRQLKARYFRTLDTKDWNGFRQVFADDVVIDTTASGGSVVTGADAFLEFVRAALADVLTVHHGHSPEITVSSPSSASGTWAMADHLRFADGNELTGFGHYRETYEKSDGTWRIRTSTLTRLRMDGSFTPPAPS</sequence>
<dbReference type="Proteomes" id="UP000179627">
    <property type="component" value="Unassembled WGS sequence"/>
</dbReference>
<dbReference type="Pfam" id="PF13577">
    <property type="entry name" value="SnoaL_4"/>
    <property type="match status" value="1"/>
</dbReference>
<gene>
    <name evidence="2" type="ORF">CC117_20565</name>
</gene>
<dbReference type="InterPro" id="IPR011944">
    <property type="entry name" value="Steroid_delta5-4_isomerase"/>
</dbReference>
<comment type="caution">
    <text evidence="2">The sequence shown here is derived from an EMBL/GenBank/DDBJ whole genome shotgun (WGS) entry which is preliminary data.</text>
</comment>
<dbReference type="InterPro" id="IPR032710">
    <property type="entry name" value="NTF2-like_dom_sf"/>
</dbReference>
<keyword evidence="3" id="KW-1185">Reference proteome</keyword>
<protein>
    <submittedName>
        <fullName evidence="2">DUF4440 domain-containing protein</fullName>
    </submittedName>
</protein>
<dbReference type="AlphaFoldDB" id="A0A1S1QMM7"/>